<dbReference type="STRING" id="101127.A0A1X2G628"/>
<evidence type="ECO:0000313" key="9">
    <source>
        <dbReference type="EMBL" id="ORX46045.1"/>
    </source>
</evidence>
<evidence type="ECO:0000313" key="10">
    <source>
        <dbReference type="Proteomes" id="UP000242146"/>
    </source>
</evidence>
<feature type="transmembrane region" description="Helical" evidence="7">
    <location>
        <begin position="92"/>
        <end position="113"/>
    </location>
</feature>
<comment type="caution">
    <text evidence="9">The sequence shown here is derived from an EMBL/GenBank/DDBJ whole genome shotgun (WGS) entry which is preliminary data.</text>
</comment>
<name>A0A1X2G628_9FUNG</name>
<evidence type="ECO:0000256" key="4">
    <source>
        <dbReference type="ARBA" id="ARBA00022989"/>
    </source>
</evidence>
<evidence type="ECO:0000256" key="2">
    <source>
        <dbReference type="ARBA" id="ARBA00008816"/>
    </source>
</evidence>
<dbReference type="InterPro" id="IPR000326">
    <property type="entry name" value="PAP2/HPO"/>
</dbReference>
<organism evidence="9 10">
    <name type="scientific">Hesseltinella vesiculosa</name>
    <dbReference type="NCBI Taxonomy" id="101127"/>
    <lineage>
        <taxon>Eukaryota</taxon>
        <taxon>Fungi</taxon>
        <taxon>Fungi incertae sedis</taxon>
        <taxon>Mucoromycota</taxon>
        <taxon>Mucoromycotina</taxon>
        <taxon>Mucoromycetes</taxon>
        <taxon>Mucorales</taxon>
        <taxon>Cunninghamellaceae</taxon>
        <taxon>Hesseltinella</taxon>
    </lineage>
</organism>
<feature type="transmembrane region" description="Helical" evidence="7">
    <location>
        <begin position="61"/>
        <end position="85"/>
    </location>
</feature>
<evidence type="ECO:0000256" key="1">
    <source>
        <dbReference type="ARBA" id="ARBA00004141"/>
    </source>
</evidence>
<dbReference type="GO" id="GO:0016020">
    <property type="term" value="C:membrane"/>
    <property type="evidence" value="ECO:0007669"/>
    <property type="project" value="UniProtKB-SubCell"/>
</dbReference>
<dbReference type="PANTHER" id="PTHR10165:SF35">
    <property type="entry name" value="RE23632P"/>
    <property type="match status" value="1"/>
</dbReference>
<feature type="region of interest" description="Disordered" evidence="6">
    <location>
        <begin position="277"/>
        <end position="296"/>
    </location>
</feature>
<dbReference type="SUPFAM" id="SSF48317">
    <property type="entry name" value="Acid phosphatase/Vanadium-dependent haloperoxidase"/>
    <property type="match status" value="1"/>
</dbReference>
<proteinExistence type="inferred from homology"/>
<reference evidence="9 10" key="1">
    <citation type="submission" date="2016-07" db="EMBL/GenBank/DDBJ databases">
        <title>Pervasive Adenine N6-methylation of Active Genes in Fungi.</title>
        <authorList>
            <consortium name="DOE Joint Genome Institute"/>
            <person name="Mondo S.J."/>
            <person name="Dannebaum R.O."/>
            <person name="Kuo R.C."/>
            <person name="Labutti K."/>
            <person name="Haridas S."/>
            <person name="Kuo A."/>
            <person name="Salamov A."/>
            <person name="Ahrendt S.R."/>
            <person name="Lipzen A."/>
            <person name="Sullivan W."/>
            <person name="Andreopoulos W.B."/>
            <person name="Clum A."/>
            <person name="Lindquist E."/>
            <person name="Daum C."/>
            <person name="Ramamoorthy G.K."/>
            <person name="Gryganskyi A."/>
            <person name="Culley D."/>
            <person name="Magnuson J.K."/>
            <person name="James T.Y."/>
            <person name="O'Malley M.A."/>
            <person name="Stajich J.E."/>
            <person name="Spatafora J.W."/>
            <person name="Visel A."/>
            <person name="Grigoriev I.V."/>
        </authorList>
    </citation>
    <scope>NUCLEOTIDE SEQUENCE [LARGE SCALE GENOMIC DNA]</scope>
    <source>
        <strain evidence="9 10">NRRL 3301</strain>
    </source>
</reference>
<gene>
    <name evidence="9" type="ORF">DM01DRAFT_1311272</name>
</gene>
<dbReference type="EMBL" id="MCGT01000039">
    <property type="protein sequence ID" value="ORX46045.1"/>
    <property type="molecule type" value="Genomic_DNA"/>
</dbReference>
<keyword evidence="3 7" id="KW-0812">Transmembrane</keyword>
<protein>
    <submittedName>
        <fullName evidence="9">PAP2-domain-containing protein</fullName>
    </submittedName>
</protein>
<keyword evidence="4 7" id="KW-1133">Transmembrane helix</keyword>
<dbReference type="SMART" id="SM00014">
    <property type="entry name" value="acidPPc"/>
    <property type="match status" value="1"/>
</dbReference>
<feature type="transmembrane region" description="Helical" evidence="7">
    <location>
        <begin position="196"/>
        <end position="216"/>
    </location>
</feature>
<dbReference type="GO" id="GO:0046839">
    <property type="term" value="P:phospholipid dephosphorylation"/>
    <property type="evidence" value="ECO:0007669"/>
    <property type="project" value="TreeGrafter"/>
</dbReference>
<dbReference type="Proteomes" id="UP000242146">
    <property type="component" value="Unassembled WGS sequence"/>
</dbReference>
<evidence type="ECO:0000256" key="5">
    <source>
        <dbReference type="ARBA" id="ARBA00023136"/>
    </source>
</evidence>
<evidence type="ECO:0000256" key="3">
    <source>
        <dbReference type="ARBA" id="ARBA00022692"/>
    </source>
</evidence>
<keyword evidence="5 7" id="KW-0472">Membrane</keyword>
<dbReference type="GO" id="GO:0008195">
    <property type="term" value="F:phosphatidate phosphatase activity"/>
    <property type="evidence" value="ECO:0007669"/>
    <property type="project" value="TreeGrafter"/>
</dbReference>
<feature type="domain" description="Phosphatidic acid phosphatase type 2/haloperoxidase" evidence="8">
    <location>
        <begin position="97"/>
        <end position="241"/>
    </location>
</feature>
<dbReference type="Gene3D" id="1.20.144.10">
    <property type="entry name" value="Phosphatidic acid phosphatase type 2/haloperoxidase"/>
    <property type="match status" value="1"/>
</dbReference>
<evidence type="ECO:0000259" key="8">
    <source>
        <dbReference type="SMART" id="SM00014"/>
    </source>
</evidence>
<dbReference type="CDD" id="cd03390">
    <property type="entry name" value="PAP2_containing_1_like"/>
    <property type="match status" value="1"/>
</dbReference>
<dbReference type="PANTHER" id="PTHR10165">
    <property type="entry name" value="LIPID PHOSPHATE PHOSPHATASE"/>
    <property type="match status" value="1"/>
</dbReference>
<sequence length="335" mass="37555">MYSEWQKPRSKKLILSYLADWALVIIMAAAFFGLDTITPYHREFSVNDKTISFPYDTKEEIPTWMLGVISFVAPIVLIAIVSLGFKRNFYDFHCGILGLCLALSLSVVFTQLIKVTVGRPRPDFLDRCQPIPGSQDPPYGLSNYTICTTPIDSHLMTDGFKSFPSGHSSFSFGGLGYLALYFAGKLRMFDERGYTYKGFTFILPVIGALLVVITRTRDYRHHWQDVTAGSLLGCACAFFAYRQYHPALGNDLCHLPFPPRFSSDILPITTHPGYAPYDRHAPDEEVGESSAQTSAAAYNRNNRESANALLGHQHDPMGYDGHDQQKIQLQHTAFA</sequence>
<evidence type="ECO:0000256" key="6">
    <source>
        <dbReference type="SAM" id="MobiDB-lite"/>
    </source>
</evidence>
<accession>A0A1X2G628</accession>
<comment type="similarity">
    <text evidence="2">Belongs to the PA-phosphatase related phosphoesterase family.</text>
</comment>
<dbReference type="InterPro" id="IPR036938">
    <property type="entry name" value="PAP2/HPO_sf"/>
</dbReference>
<comment type="subcellular location">
    <subcellularLocation>
        <location evidence="1">Membrane</location>
        <topology evidence="1">Multi-pass membrane protein</topology>
    </subcellularLocation>
</comment>
<feature type="transmembrane region" description="Helical" evidence="7">
    <location>
        <begin position="21"/>
        <end position="41"/>
    </location>
</feature>
<evidence type="ECO:0000256" key="7">
    <source>
        <dbReference type="SAM" id="Phobius"/>
    </source>
</evidence>
<feature type="transmembrane region" description="Helical" evidence="7">
    <location>
        <begin position="166"/>
        <end position="184"/>
    </location>
</feature>
<dbReference type="InterPro" id="IPR043216">
    <property type="entry name" value="PAP-like"/>
</dbReference>
<dbReference type="AlphaFoldDB" id="A0A1X2G628"/>
<dbReference type="OrthoDB" id="8907274at2759"/>
<dbReference type="GO" id="GO:0006644">
    <property type="term" value="P:phospholipid metabolic process"/>
    <property type="evidence" value="ECO:0007669"/>
    <property type="project" value="InterPro"/>
</dbReference>
<dbReference type="Pfam" id="PF01569">
    <property type="entry name" value="PAP2"/>
    <property type="match status" value="1"/>
</dbReference>
<keyword evidence="10" id="KW-1185">Reference proteome</keyword>